<dbReference type="AlphaFoldDB" id="A0AA38RBZ2"/>
<evidence type="ECO:0000256" key="2">
    <source>
        <dbReference type="SAM" id="Phobius"/>
    </source>
</evidence>
<gene>
    <name evidence="3" type="ORF">NKR23_g6849</name>
</gene>
<keyword evidence="4" id="KW-1185">Reference proteome</keyword>
<accession>A0AA38RBZ2</accession>
<comment type="caution">
    <text evidence="3">The sequence shown here is derived from an EMBL/GenBank/DDBJ whole genome shotgun (WGS) entry which is preliminary data.</text>
</comment>
<organism evidence="3 4">
    <name type="scientific">Pleurostoma richardsiae</name>
    <dbReference type="NCBI Taxonomy" id="41990"/>
    <lineage>
        <taxon>Eukaryota</taxon>
        <taxon>Fungi</taxon>
        <taxon>Dikarya</taxon>
        <taxon>Ascomycota</taxon>
        <taxon>Pezizomycotina</taxon>
        <taxon>Sordariomycetes</taxon>
        <taxon>Sordariomycetidae</taxon>
        <taxon>Calosphaeriales</taxon>
        <taxon>Pleurostomataceae</taxon>
        <taxon>Pleurostoma</taxon>
    </lineage>
</organism>
<name>A0AA38RBZ2_9PEZI</name>
<proteinExistence type="predicted"/>
<evidence type="ECO:0008006" key="5">
    <source>
        <dbReference type="Google" id="ProtNLM"/>
    </source>
</evidence>
<feature type="transmembrane region" description="Helical" evidence="2">
    <location>
        <begin position="56"/>
        <end position="75"/>
    </location>
</feature>
<dbReference type="EMBL" id="JANBVO010000020">
    <property type="protein sequence ID" value="KAJ9143078.1"/>
    <property type="molecule type" value="Genomic_DNA"/>
</dbReference>
<feature type="region of interest" description="Disordered" evidence="1">
    <location>
        <begin position="85"/>
        <end position="124"/>
    </location>
</feature>
<keyword evidence="2" id="KW-1133">Transmembrane helix</keyword>
<dbReference type="Proteomes" id="UP001174694">
    <property type="component" value="Unassembled WGS sequence"/>
</dbReference>
<evidence type="ECO:0000313" key="3">
    <source>
        <dbReference type="EMBL" id="KAJ9143078.1"/>
    </source>
</evidence>
<reference evidence="3" key="1">
    <citation type="submission" date="2022-07" db="EMBL/GenBank/DDBJ databases">
        <title>Fungi with potential for degradation of polypropylene.</title>
        <authorList>
            <person name="Gostincar C."/>
        </authorList>
    </citation>
    <scope>NUCLEOTIDE SEQUENCE</scope>
    <source>
        <strain evidence="3">EXF-13308</strain>
    </source>
</reference>
<sequence>MAPLVPLKLSTPFLTAPATRSVPLPGTPIIAARQATTTVVVQSGGGGGSSTLSGGAIAGIVIGSVFGLILIIWLARWASGAQINGEAYPSSSHRHRGGYYYTQEKPRRHSHSHSHRRGRSVEVRSYSTVAEPAKVYVPTTDVRYSSRGRSSRR</sequence>
<evidence type="ECO:0000313" key="4">
    <source>
        <dbReference type="Proteomes" id="UP001174694"/>
    </source>
</evidence>
<keyword evidence="2" id="KW-0472">Membrane</keyword>
<evidence type="ECO:0000256" key="1">
    <source>
        <dbReference type="SAM" id="MobiDB-lite"/>
    </source>
</evidence>
<protein>
    <recommendedName>
        <fullName evidence="5">Transmembrane protein</fullName>
    </recommendedName>
</protein>
<keyword evidence="2" id="KW-0812">Transmembrane</keyword>
<feature type="compositionally biased region" description="Basic residues" evidence="1">
    <location>
        <begin position="106"/>
        <end position="118"/>
    </location>
</feature>